<dbReference type="Pfam" id="PF13406">
    <property type="entry name" value="SLT_2"/>
    <property type="match status" value="1"/>
</dbReference>
<evidence type="ECO:0000259" key="1">
    <source>
        <dbReference type="Pfam" id="PF13406"/>
    </source>
</evidence>
<sequence length="273" mass="31119">VKKLKFLAAIIPGITVAVCLSTSVVAQTVDIADWLEALKAEVIEKEIRVSTFEQALSNFKPIQRVIDLDRRQPEFTLTFDQYLRRVVPKQRVIRGRGKLTKHKMLLNEIGNKYGVQPRFIVALWGVETDFGRIDGGFPVIHALATLAIDGRRSKFFREQLITAIRILDQGHITLDKMRGSWAGAMGYFQFMPSSFVSFAIDYDNDGKRDIWQNKKDAFASAANYLSKSGWRNDQTWGREVRIPKAFDKKLVGLKIRKDMSEWRNLGVLRVDGG</sequence>
<feature type="domain" description="Transglycosylase SLT" evidence="1">
    <location>
        <begin position="32"/>
        <end position="272"/>
    </location>
</feature>
<dbReference type="Gene3D" id="1.10.8.350">
    <property type="entry name" value="Bacterial muramidase"/>
    <property type="match status" value="1"/>
</dbReference>
<dbReference type="InterPro" id="IPR031304">
    <property type="entry name" value="SLT_2"/>
</dbReference>
<reference evidence="2" key="1">
    <citation type="submission" date="2018-05" db="EMBL/GenBank/DDBJ databases">
        <authorList>
            <person name="Lanie J.A."/>
            <person name="Ng W.-L."/>
            <person name="Kazmierczak K.M."/>
            <person name="Andrzejewski T.M."/>
            <person name="Davidsen T.M."/>
            <person name="Wayne K.J."/>
            <person name="Tettelin H."/>
            <person name="Glass J.I."/>
            <person name="Rusch D."/>
            <person name="Podicherti R."/>
            <person name="Tsui H.-C.T."/>
            <person name="Winkler M.E."/>
        </authorList>
    </citation>
    <scope>NUCLEOTIDE SEQUENCE</scope>
</reference>
<feature type="non-terminal residue" evidence="2">
    <location>
        <position position="1"/>
    </location>
</feature>
<evidence type="ECO:0000313" key="2">
    <source>
        <dbReference type="EMBL" id="SVD16784.1"/>
    </source>
</evidence>
<organism evidence="2">
    <name type="scientific">marine metagenome</name>
    <dbReference type="NCBI Taxonomy" id="408172"/>
    <lineage>
        <taxon>unclassified sequences</taxon>
        <taxon>metagenomes</taxon>
        <taxon>ecological metagenomes</taxon>
    </lineage>
</organism>
<dbReference type="AlphaFoldDB" id="A0A382T3P4"/>
<protein>
    <recommendedName>
        <fullName evidence="1">Transglycosylase SLT domain-containing protein</fullName>
    </recommendedName>
</protein>
<dbReference type="InterPro" id="IPR023346">
    <property type="entry name" value="Lysozyme-like_dom_sf"/>
</dbReference>
<dbReference type="NCBIfam" id="TIGR02283">
    <property type="entry name" value="MltB_2"/>
    <property type="match status" value="1"/>
</dbReference>
<dbReference type="InterPro" id="IPR043426">
    <property type="entry name" value="MltB-like"/>
</dbReference>
<proteinExistence type="predicted"/>
<dbReference type="Gene3D" id="1.10.530.10">
    <property type="match status" value="1"/>
</dbReference>
<dbReference type="EMBL" id="UINC01133700">
    <property type="protein sequence ID" value="SVD16784.1"/>
    <property type="molecule type" value="Genomic_DNA"/>
</dbReference>
<dbReference type="GO" id="GO:0009253">
    <property type="term" value="P:peptidoglycan catabolic process"/>
    <property type="evidence" value="ECO:0007669"/>
    <property type="project" value="TreeGrafter"/>
</dbReference>
<gene>
    <name evidence="2" type="ORF">METZ01_LOCUS369638</name>
</gene>
<dbReference type="PANTHER" id="PTHR30163:SF8">
    <property type="entry name" value="LYTIC MUREIN TRANSGLYCOSYLASE"/>
    <property type="match status" value="1"/>
</dbReference>
<accession>A0A382T3P4</accession>
<feature type="non-terminal residue" evidence="2">
    <location>
        <position position="273"/>
    </location>
</feature>
<dbReference type="PANTHER" id="PTHR30163">
    <property type="entry name" value="MEMBRANE-BOUND LYTIC MUREIN TRANSGLYCOSYLASE B"/>
    <property type="match status" value="1"/>
</dbReference>
<dbReference type="GO" id="GO:0008933">
    <property type="term" value="F:peptidoglycan lytic transglycosylase activity"/>
    <property type="evidence" value="ECO:0007669"/>
    <property type="project" value="TreeGrafter"/>
</dbReference>
<dbReference type="SUPFAM" id="SSF53955">
    <property type="entry name" value="Lysozyme-like"/>
    <property type="match status" value="1"/>
</dbReference>
<dbReference type="FunFam" id="1.10.8.350:FF:000001">
    <property type="entry name" value="Lytic murein transglycosylase B"/>
    <property type="match status" value="1"/>
</dbReference>
<name>A0A382T3P4_9ZZZZ</name>
<dbReference type="CDD" id="cd13399">
    <property type="entry name" value="Slt35-like"/>
    <property type="match status" value="1"/>
</dbReference>
<dbReference type="InterPro" id="IPR011970">
    <property type="entry name" value="MltB_2"/>
</dbReference>